<feature type="domain" description="DHHA1" evidence="2">
    <location>
        <begin position="225"/>
        <end position="306"/>
    </location>
</feature>
<dbReference type="InterPro" id="IPR001667">
    <property type="entry name" value="DDH_dom"/>
</dbReference>
<dbReference type="PANTHER" id="PTHR47618">
    <property type="entry name" value="BIFUNCTIONAL OLIGORIBONUCLEASE AND PAP PHOSPHATASE NRNA"/>
    <property type="match status" value="1"/>
</dbReference>
<organism evidence="3 4">
    <name type="scientific">Tigheibacillus halophilus</name>
    <dbReference type="NCBI Taxonomy" id="361280"/>
    <lineage>
        <taxon>Bacteria</taxon>
        <taxon>Bacillati</taxon>
        <taxon>Bacillota</taxon>
        <taxon>Bacilli</taxon>
        <taxon>Bacillales</taxon>
        <taxon>Bacillaceae</taxon>
        <taxon>Tigheibacillus</taxon>
    </lineage>
</organism>
<keyword evidence="4" id="KW-1185">Reference proteome</keyword>
<dbReference type="EC" id="3.1.3.7" evidence="3"/>
<keyword evidence="3" id="KW-0378">Hydrolase</keyword>
<dbReference type="Pfam" id="PF02272">
    <property type="entry name" value="DHHA1"/>
    <property type="match status" value="1"/>
</dbReference>
<feature type="domain" description="DDH" evidence="1">
    <location>
        <begin position="15"/>
        <end position="151"/>
    </location>
</feature>
<dbReference type="InterPro" id="IPR051319">
    <property type="entry name" value="Oligoribo/pAp-PDE_c-di-AMP_PDE"/>
</dbReference>
<dbReference type="Pfam" id="PF01368">
    <property type="entry name" value="DHH"/>
    <property type="match status" value="1"/>
</dbReference>
<dbReference type="Gene3D" id="3.10.310.30">
    <property type="match status" value="1"/>
</dbReference>
<gene>
    <name evidence="3" type="ORF">RWE15_25140</name>
</gene>
<comment type="caution">
    <text evidence="3">The sequence shown here is derived from an EMBL/GenBank/DDBJ whole genome shotgun (WGS) entry which is preliminary data.</text>
</comment>
<dbReference type="SUPFAM" id="SSF64182">
    <property type="entry name" value="DHH phosphoesterases"/>
    <property type="match status" value="1"/>
</dbReference>
<dbReference type="Gene3D" id="3.90.1640.10">
    <property type="entry name" value="inorganic pyrophosphatase (n-terminal core)"/>
    <property type="match status" value="1"/>
</dbReference>
<dbReference type="InterPro" id="IPR003156">
    <property type="entry name" value="DHHA1_dom"/>
</dbReference>
<protein>
    <submittedName>
        <fullName evidence="3">Bifunctional oligoribonuclease/PAP phosphatase NrnA</fullName>
        <ecNumber evidence="3">3.1.3.7</ecNumber>
    </submittedName>
</protein>
<dbReference type="PANTHER" id="PTHR47618:SF1">
    <property type="entry name" value="BIFUNCTIONAL OLIGORIBONUCLEASE AND PAP PHOSPHATASE NRNA"/>
    <property type="match status" value="1"/>
</dbReference>
<evidence type="ECO:0000313" key="4">
    <source>
        <dbReference type="Proteomes" id="UP001281447"/>
    </source>
</evidence>
<accession>A0ABU5CEM1</accession>
<evidence type="ECO:0000313" key="3">
    <source>
        <dbReference type="EMBL" id="MDY0396969.1"/>
    </source>
</evidence>
<evidence type="ECO:0000259" key="2">
    <source>
        <dbReference type="Pfam" id="PF02272"/>
    </source>
</evidence>
<dbReference type="EMBL" id="JAWDIP010000004">
    <property type="protein sequence ID" value="MDY0396969.1"/>
    <property type="molecule type" value="Genomic_DNA"/>
</dbReference>
<sequence length="315" mass="35170">MLDEILTAIEKFNTIIIHRHVRPDPDALGSQAALQEVIRVSYPEKQVFSVGENEPSLSFLAEMDDVDDALYANALVIVCDTANTDRIDDERYQRGEMLIKIDHHPEVDQYGDLQWVEPSASSTSEMIYSLSLHGELLHMNTTAARLLYAGIVGDTGRFMYPNTTKRTMAYAGDLLAYDFDRQQLFDGLYQIKPEIAKLKGYILQNYILGESGLSTIRLTQDIMNEFGLDASQTSQTVSTLGELEGVVAWVMFVEEKNQIRARLRSKGPIINHIAEAFHGGGHPLASGATVYSWEEADKLCQALDVVCSAYAKKLK</sequence>
<proteinExistence type="predicted"/>
<dbReference type="InterPro" id="IPR038763">
    <property type="entry name" value="DHH_sf"/>
</dbReference>
<dbReference type="Proteomes" id="UP001281447">
    <property type="component" value="Unassembled WGS sequence"/>
</dbReference>
<evidence type="ECO:0000259" key="1">
    <source>
        <dbReference type="Pfam" id="PF01368"/>
    </source>
</evidence>
<dbReference type="GO" id="GO:0008441">
    <property type="term" value="F:3'(2'),5'-bisphosphate nucleotidase activity"/>
    <property type="evidence" value="ECO:0007669"/>
    <property type="project" value="UniProtKB-EC"/>
</dbReference>
<dbReference type="RefSeq" id="WP_390357278.1">
    <property type="nucleotide sequence ID" value="NZ_JBHUIZ010000014.1"/>
</dbReference>
<reference evidence="3 4" key="1">
    <citation type="submission" date="2023-10" db="EMBL/GenBank/DDBJ databases">
        <title>Virgibacillus halophilus 5B73C genome.</title>
        <authorList>
            <person name="Miliotis G."/>
            <person name="Sengupta P."/>
            <person name="Hameed A."/>
            <person name="Chuvochina M."/>
            <person name="Mcdonagh F."/>
            <person name="Simpson A.C."/>
            <person name="Singh N.K."/>
            <person name="Rekha P.D."/>
            <person name="Raman K."/>
            <person name="Hugenholtz P."/>
            <person name="Venkateswaran K."/>
        </authorList>
    </citation>
    <scope>NUCLEOTIDE SEQUENCE [LARGE SCALE GENOMIC DNA]</scope>
    <source>
        <strain evidence="3 4">5B73C</strain>
    </source>
</reference>
<name>A0ABU5CEM1_9BACI</name>